<evidence type="ECO:0000259" key="5">
    <source>
        <dbReference type="PROSITE" id="PS50110"/>
    </source>
</evidence>
<evidence type="ECO:0000256" key="3">
    <source>
        <dbReference type="ARBA" id="ARBA00024867"/>
    </source>
</evidence>
<proteinExistence type="predicted"/>
<feature type="domain" description="Response regulatory" evidence="5">
    <location>
        <begin position="3"/>
        <end position="117"/>
    </location>
</feature>
<dbReference type="AlphaFoldDB" id="A0A1M5Y0W8"/>
<sequence>MKKALVVEGNEGIRRLLIEVLAEEGYSVDAVTNGLEALERIQKCIPSVVLLDSELPDMGGIEVLTKISNSYPNLPVVLLAYIDETDVKISQKSGLVKYCIIKPFSLTDLIELLNSFDI</sequence>
<dbReference type="STRING" id="1121420.SAMN02746098_02182"/>
<reference evidence="7" key="1">
    <citation type="submission" date="2016-11" db="EMBL/GenBank/DDBJ databases">
        <authorList>
            <person name="Varghese N."/>
            <person name="Submissions S."/>
        </authorList>
    </citation>
    <scope>NUCLEOTIDE SEQUENCE [LARGE SCALE GENOMIC DNA]</scope>
    <source>
        <strain evidence="7">DSM 15449</strain>
    </source>
</reference>
<dbReference type="InterPro" id="IPR011006">
    <property type="entry name" value="CheY-like_superfamily"/>
</dbReference>
<dbReference type="Proteomes" id="UP000183954">
    <property type="component" value="Unassembled WGS sequence"/>
</dbReference>
<dbReference type="InterPro" id="IPR050595">
    <property type="entry name" value="Bact_response_regulator"/>
</dbReference>
<dbReference type="RefSeq" id="WP_073029772.1">
    <property type="nucleotide sequence ID" value="NZ_FQXJ01000007.1"/>
</dbReference>
<evidence type="ECO:0000256" key="4">
    <source>
        <dbReference type="PROSITE-ProRule" id="PRU00169"/>
    </source>
</evidence>
<name>A0A1M5Y0W8_9FIRM</name>
<accession>A0A1M5Y0W8</accession>
<dbReference type="SMART" id="SM00448">
    <property type="entry name" value="REC"/>
    <property type="match status" value="1"/>
</dbReference>
<dbReference type="Pfam" id="PF00072">
    <property type="entry name" value="Response_reg"/>
    <property type="match status" value="1"/>
</dbReference>
<evidence type="ECO:0000313" key="6">
    <source>
        <dbReference type="EMBL" id="SHI05700.1"/>
    </source>
</evidence>
<dbReference type="PANTHER" id="PTHR44591">
    <property type="entry name" value="STRESS RESPONSE REGULATOR PROTEIN 1"/>
    <property type="match status" value="1"/>
</dbReference>
<keyword evidence="2 4" id="KW-0597">Phosphoprotein</keyword>
<dbReference type="InterPro" id="IPR001789">
    <property type="entry name" value="Sig_transdc_resp-reg_receiver"/>
</dbReference>
<feature type="modified residue" description="4-aspartylphosphate" evidence="4">
    <location>
        <position position="52"/>
    </location>
</feature>
<dbReference type="SUPFAM" id="SSF52172">
    <property type="entry name" value="CheY-like"/>
    <property type="match status" value="1"/>
</dbReference>
<evidence type="ECO:0000256" key="2">
    <source>
        <dbReference type="ARBA" id="ARBA00022553"/>
    </source>
</evidence>
<comment type="function">
    <text evidence="3">May play the central regulatory role in sporulation. It may be an element of the effector pathway responsible for the activation of sporulation genes in response to nutritional stress. Spo0A may act in concert with spo0H (a sigma factor) to control the expression of some genes that are critical to the sporulation process.</text>
</comment>
<evidence type="ECO:0000256" key="1">
    <source>
        <dbReference type="ARBA" id="ARBA00018672"/>
    </source>
</evidence>
<protein>
    <recommendedName>
        <fullName evidence="1">Stage 0 sporulation protein A homolog</fullName>
    </recommendedName>
</protein>
<organism evidence="6 7">
    <name type="scientific">Desulfosporosinus lacus DSM 15449</name>
    <dbReference type="NCBI Taxonomy" id="1121420"/>
    <lineage>
        <taxon>Bacteria</taxon>
        <taxon>Bacillati</taxon>
        <taxon>Bacillota</taxon>
        <taxon>Clostridia</taxon>
        <taxon>Eubacteriales</taxon>
        <taxon>Desulfitobacteriaceae</taxon>
        <taxon>Desulfosporosinus</taxon>
    </lineage>
</organism>
<dbReference type="PANTHER" id="PTHR44591:SF3">
    <property type="entry name" value="RESPONSE REGULATORY DOMAIN-CONTAINING PROTEIN"/>
    <property type="match status" value="1"/>
</dbReference>
<dbReference type="OrthoDB" id="9808843at2"/>
<keyword evidence="7" id="KW-1185">Reference proteome</keyword>
<dbReference type="CDD" id="cd00156">
    <property type="entry name" value="REC"/>
    <property type="match status" value="1"/>
</dbReference>
<dbReference type="EMBL" id="FQXJ01000007">
    <property type="protein sequence ID" value="SHI05700.1"/>
    <property type="molecule type" value="Genomic_DNA"/>
</dbReference>
<evidence type="ECO:0000313" key="7">
    <source>
        <dbReference type="Proteomes" id="UP000183954"/>
    </source>
</evidence>
<dbReference type="Gene3D" id="3.40.50.2300">
    <property type="match status" value="1"/>
</dbReference>
<dbReference type="PROSITE" id="PS50110">
    <property type="entry name" value="RESPONSE_REGULATORY"/>
    <property type="match status" value="1"/>
</dbReference>
<gene>
    <name evidence="6" type="ORF">SAMN02746098_02182</name>
</gene>
<dbReference type="GO" id="GO:0000160">
    <property type="term" value="P:phosphorelay signal transduction system"/>
    <property type="evidence" value="ECO:0007669"/>
    <property type="project" value="InterPro"/>
</dbReference>